<comment type="caution">
    <text evidence="6">The sequence shown here is derived from an EMBL/GenBank/DDBJ whole genome shotgun (WGS) entry which is preliminary data.</text>
</comment>
<dbReference type="Pfam" id="PF00296">
    <property type="entry name" value="Bac_luciferase"/>
    <property type="match status" value="1"/>
</dbReference>
<dbReference type="GO" id="GO:0004497">
    <property type="term" value="F:monooxygenase activity"/>
    <property type="evidence" value="ECO:0007669"/>
    <property type="project" value="UniProtKB-KW"/>
</dbReference>
<evidence type="ECO:0000259" key="5">
    <source>
        <dbReference type="Pfam" id="PF00296"/>
    </source>
</evidence>
<evidence type="ECO:0000313" key="7">
    <source>
        <dbReference type="Proteomes" id="UP000295818"/>
    </source>
</evidence>
<dbReference type="PANTHER" id="PTHR42847">
    <property type="entry name" value="ALKANESULFONATE MONOOXYGENASE"/>
    <property type="match status" value="1"/>
</dbReference>
<evidence type="ECO:0000256" key="2">
    <source>
        <dbReference type="ARBA" id="ARBA00022643"/>
    </source>
</evidence>
<dbReference type="PANTHER" id="PTHR42847:SF4">
    <property type="entry name" value="ALKANESULFONATE MONOOXYGENASE-RELATED"/>
    <property type="match status" value="1"/>
</dbReference>
<dbReference type="InterPro" id="IPR011251">
    <property type="entry name" value="Luciferase-like_dom"/>
</dbReference>
<keyword evidence="4 6" id="KW-0503">Monooxygenase</keyword>
<gene>
    <name evidence="6" type="ORF">EV644_106473</name>
</gene>
<keyword evidence="7" id="KW-1185">Reference proteome</keyword>
<sequence length="370" mass="40207">MPVEFLGIAGTNPASEVTPRPGGPLDLEYTTKLARAHEDNGWDRILFAYHSGSPDPAQVAAYVAGKTDRINLVVAHRPNVAYPTLTAKTFATLDHLSGGRFEVHVITGGSTADQAAEGDFLAKDDRYGRTREFIQILKQAWTSDERFDFNGEHYRFEQFVADIKPLQQPRPRISFGGSSAAAYAVGAAEADIFALWGEPLAGTKEQLATIDAEAAKAGRQDRPVIQIAFRPILAPTEELAWEKAESILGRIKAAQSAPVKGRFRDPKKTPENAGSRRLLAAVEAGERHDRALWTAPTGLTGGGGNSTALVGTPETVAAALLDYYDLGVRIFSARGYDIYDDAIDFGRYVIPLVRAEVARRENAKREELAS</sequence>
<dbReference type="InterPro" id="IPR050172">
    <property type="entry name" value="SsuD_RutA_monooxygenase"/>
</dbReference>
<keyword evidence="3" id="KW-0560">Oxidoreductase</keyword>
<evidence type="ECO:0000256" key="1">
    <source>
        <dbReference type="ARBA" id="ARBA00022630"/>
    </source>
</evidence>
<protein>
    <submittedName>
        <fullName evidence="6">Alkanesulfonate monooxygenase</fullName>
    </submittedName>
</protein>
<dbReference type="EMBL" id="SLWM01000006">
    <property type="protein sequence ID" value="TCO23164.1"/>
    <property type="molecule type" value="Genomic_DNA"/>
</dbReference>
<proteinExistence type="predicted"/>
<reference evidence="6 7" key="1">
    <citation type="journal article" date="2015" name="Stand. Genomic Sci.">
        <title>Genomic Encyclopedia of Bacterial and Archaeal Type Strains, Phase III: the genomes of soil and plant-associated and newly described type strains.</title>
        <authorList>
            <person name="Whitman W.B."/>
            <person name="Woyke T."/>
            <person name="Klenk H.P."/>
            <person name="Zhou Y."/>
            <person name="Lilburn T.G."/>
            <person name="Beck B.J."/>
            <person name="De Vos P."/>
            <person name="Vandamme P."/>
            <person name="Eisen J.A."/>
            <person name="Garrity G."/>
            <person name="Hugenholtz P."/>
            <person name="Kyrpides N.C."/>
        </authorList>
    </citation>
    <scope>NUCLEOTIDE SEQUENCE [LARGE SCALE GENOMIC DNA]</scope>
    <source>
        <strain evidence="6 7">VKM Ac-2538</strain>
    </source>
</reference>
<evidence type="ECO:0000256" key="4">
    <source>
        <dbReference type="ARBA" id="ARBA00023033"/>
    </source>
</evidence>
<dbReference type="CDD" id="cd01094">
    <property type="entry name" value="Alkanesulfonate_monoxygenase"/>
    <property type="match status" value="1"/>
</dbReference>
<dbReference type="InterPro" id="IPR036661">
    <property type="entry name" value="Luciferase-like_sf"/>
</dbReference>
<accession>A0ABY2BKN2</accession>
<dbReference type="RefSeq" id="WP_132189827.1">
    <property type="nucleotide sequence ID" value="NZ_SLWM01000006.1"/>
</dbReference>
<feature type="domain" description="Luciferase-like" evidence="5">
    <location>
        <begin position="20"/>
        <end position="329"/>
    </location>
</feature>
<keyword evidence="2" id="KW-0288">FMN</keyword>
<dbReference type="Gene3D" id="3.20.20.30">
    <property type="entry name" value="Luciferase-like domain"/>
    <property type="match status" value="1"/>
</dbReference>
<evidence type="ECO:0000313" key="6">
    <source>
        <dbReference type="EMBL" id="TCO23164.1"/>
    </source>
</evidence>
<dbReference type="Proteomes" id="UP000295818">
    <property type="component" value="Unassembled WGS sequence"/>
</dbReference>
<organism evidence="6 7">
    <name type="scientific">Kribbella orskensis</name>
    <dbReference type="NCBI Taxonomy" id="2512216"/>
    <lineage>
        <taxon>Bacteria</taxon>
        <taxon>Bacillati</taxon>
        <taxon>Actinomycetota</taxon>
        <taxon>Actinomycetes</taxon>
        <taxon>Propionibacteriales</taxon>
        <taxon>Kribbellaceae</taxon>
        <taxon>Kribbella</taxon>
    </lineage>
</organism>
<keyword evidence="1" id="KW-0285">Flavoprotein</keyword>
<evidence type="ECO:0000256" key="3">
    <source>
        <dbReference type="ARBA" id="ARBA00023002"/>
    </source>
</evidence>
<name>A0ABY2BKN2_9ACTN</name>
<dbReference type="SUPFAM" id="SSF51679">
    <property type="entry name" value="Bacterial luciferase-like"/>
    <property type="match status" value="1"/>
</dbReference>